<organism evidence="2 3">
    <name type="scientific">Actinomadura vinacea</name>
    <dbReference type="NCBI Taxonomy" id="115336"/>
    <lineage>
        <taxon>Bacteria</taxon>
        <taxon>Bacillati</taxon>
        <taxon>Actinomycetota</taxon>
        <taxon>Actinomycetes</taxon>
        <taxon>Streptosporangiales</taxon>
        <taxon>Thermomonosporaceae</taxon>
        <taxon>Actinomadura</taxon>
    </lineage>
</organism>
<gene>
    <name evidence="2" type="ORF">GCM10010191_38040</name>
</gene>
<dbReference type="RefSeq" id="WP_344590314.1">
    <property type="nucleotide sequence ID" value="NZ_BAAARW010000012.1"/>
</dbReference>
<protein>
    <submittedName>
        <fullName evidence="2">Uncharacterized protein</fullName>
    </submittedName>
</protein>
<reference evidence="2 3" key="1">
    <citation type="journal article" date="2019" name="Int. J. Syst. Evol. Microbiol.">
        <title>The Global Catalogue of Microorganisms (GCM) 10K type strain sequencing project: providing services to taxonomists for standard genome sequencing and annotation.</title>
        <authorList>
            <consortium name="The Broad Institute Genomics Platform"/>
            <consortium name="The Broad Institute Genome Sequencing Center for Infectious Disease"/>
            <person name="Wu L."/>
            <person name="Ma J."/>
        </authorList>
    </citation>
    <scope>NUCLEOTIDE SEQUENCE [LARGE SCALE GENOMIC DNA]</scope>
    <source>
        <strain evidence="2 3">JCM 3325</strain>
    </source>
</reference>
<evidence type="ECO:0000313" key="3">
    <source>
        <dbReference type="Proteomes" id="UP001501231"/>
    </source>
</evidence>
<dbReference type="EMBL" id="BAAARW010000012">
    <property type="protein sequence ID" value="GAA2422604.1"/>
    <property type="molecule type" value="Genomic_DNA"/>
</dbReference>
<name>A0ABN3J5G6_9ACTN</name>
<evidence type="ECO:0000256" key="1">
    <source>
        <dbReference type="SAM" id="MobiDB-lite"/>
    </source>
</evidence>
<proteinExistence type="predicted"/>
<accession>A0ABN3J5G6</accession>
<sequence>MFHNDIMYTVMQERARDLRAKAKTARDISAYRKSRKFGADEAVEQPEPAPARRGTRTRGAAPAAGR</sequence>
<feature type="region of interest" description="Disordered" evidence="1">
    <location>
        <begin position="36"/>
        <end position="66"/>
    </location>
</feature>
<evidence type="ECO:0000313" key="2">
    <source>
        <dbReference type="EMBL" id="GAA2422604.1"/>
    </source>
</evidence>
<keyword evidence="3" id="KW-1185">Reference proteome</keyword>
<comment type="caution">
    <text evidence="2">The sequence shown here is derived from an EMBL/GenBank/DDBJ whole genome shotgun (WGS) entry which is preliminary data.</text>
</comment>
<dbReference type="Proteomes" id="UP001501231">
    <property type="component" value="Unassembled WGS sequence"/>
</dbReference>
<feature type="compositionally biased region" description="Low complexity" evidence="1">
    <location>
        <begin position="57"/>
        <end position="66"/>
    </location>
</feature>